<keyword evidence="1" id="KW-0812">Transmembrane</keyword>
<gene>
    <name evidence="2" type="ORF">BRAN1462_LOCUS2836</name>
</gene>
<evidence type="ECO:0000256" key="1">
    <source>
        <dbReference type="SAM" id="Phobius"/>
    </source>
</evidence>
<reference evidence="2" key="1">
    <citation type="submission" date="2021-01" db="EMBL/GenBank/DDBJ databases">
        <authorList>
            <person name="Corre E."/>
            <person name="Pelletier E."/>
            <person name="Niang G."/>
            <person name="Scheremetjew M."/>
            <person name="Finn R."/>
            <person name="Kale V."/>
            <person name="Holt S."/>
            <person name="Cochrane G."/>
            <person name="Meng A."/>
            <person name="Brown T."/>
            <person name="Cohen L."/>
        </authorList>
    </citation>
    <scope>NUCLEOTIDE SEQUENCE</scope>
    <source>
        <strain evidence="2">RCC3387</strain>
    </source>
</reference>
<proteinExistence type="predicted"/>
<accession>A0A7S2HKH9</accession>
<name>A0A7S2HKH9_9DINO</name>
<evidence type="ECO:0000313" key="2">
    <source>
        <dbReference type="EMBL" id="CAD9493169.1"/>
    </source>
</evidence>
<dbReference type="AlphaFoldDB" id="A0A7S2HKH9"/>
<organism evidence="2">
    <name type="scientific">Zooxanthella nutricula</name>
    <dbReference type="NCBI Taxonomy" id="1333877"/>
    <lineage>
        <taxon>Eukaryota</taxon>
        <taxon>Sar</taxon>
        <taxon>Alveolata</taxon>
        <taxon>Dinophyceae</taxon>
        <taxon>Peridiniales</taxon>
        <taxon>Peridiniales incertae sedis</taxon>
        <taxon>Zooxanthella</taxon>
    </lineage>
</organism>
<protein>
    <submittedName>
        <fullName evidence="2">Uncharacterized protein</fullName>
    </submittedName>
</protein>
<keyword evidence="1" id="KW-1133">Transmembrane helix</keyword>
<sequence>MARTCGRACGMALLVASVLFIALFGYTVYAFAKYTPIYRPIQCESLWSRMGGIETNFETMTAGTTGRSQKLCRNPNPYPVTVRQADEPAAGTVFVRDGADLKEVGTSSIDEVHFAAGGSANMTANLKLELPAEEIFDLALKDKLQAVATFKALATASIEYLGLWVDMDLIEDQVCGFEVRLAAQQVGGAACALSLDRLVVPSIDNPKVYDRLELSPENRQSRGLLKNAFLAAVLVTTFGLALGSGRFGATALRRARGGEGARGAKGPEAAQGETVGKDAVACMGPSSQTEAKMEV</sequence>
<dbReference type="EMBL" id="HBGW01004259">
    <property type="protein sequence ID" value="CAD9493169.1"/>
    <property type="molecule type" value="Transcribed_RNA"/>
</dbReference>
<keyword evidence="1" id="KW-0472">Membrane</keyword>
<feature type="transmembrane region" description="Helical" evidence="1">
    <location>
        <begin position="228"/>
        <end position="249"/>
    </location>
</feature>